<dbReference type="GeneID" id="98062762"/>
<keyword evidence="3" id="KW-0328">Glycosyltransferase</keyword>
<reference evidence="7 8" key="1">
    <citation type="submission" date="2017-04" db="EMBL/GenBank/DDBJ databases">
        <title>Monoglobus pectinilyticus 14 draft genome.</title>
        <authorList>
            <person name="Kim C."/>
            <person name="Rosendale D.I."/>
            <person name="Kelly W.J."/>
            <person name="Tannock G.W."/>
            <person name="Patchett M.L."/>
            <person name="Jordens J.Z."/>
        </authorList>
    </citation>
    <scope>NUCLEOTIDE SEQUENCE [LARGE SCALE GENOMIC DNA]</scope>
    <source>
        <strain evidence="7 8">14</strain>
    </source>
</reference>
<evidence type="ECO:0000313" key="7">
    <source>
        <dbReference type="EMBL" id="AUO19524.1"/>
    </source>
</evidence>
<comment type="similarity">
    <text evidence="2">Belongs to the glycosyltransferase 28 family.</text>
</comment>
<dbReference type="GO" id="GO:0009247">
    <property type="term" value="P:glycolipid biosynthetic process"/>
    <property type="evidence" value="ECO:0007669"/>
    <property type="project" value="InterPro"/>
</dbReference>
<dbReference type="InterPro" id="IPR009695">
    <property type="entry name" value="Diacylglyc_glucosyltr_N"/>
</dbReference>
<dbReference type="GO" id="GO:0016020">
    <property type="term" value="C:membrane"/>
    <property type="evidence" value="ECO:0007669"/>
    <property type="project" value="UniProtKB-SubCell"/>
</dbReference>
<dbReference type="KEGG" id="mpec:B9O19_01363"/>
<keyword evidence="8" id="KW-1185">Reference proteome</keyword>
<proteinExistence type="inferred from homology"/>
<dbReference type="InterPro" id="IPR050519">
    <property type="entry name" value="Glycosyltransf_28_UgtP"/>
</dbReference>
<dbReference type="AlphaFoldDB" id="A0A2K9P2P8"/>
<dbReference type="Gene3D" id="3.40.50.2000">
    <property type="entry name" value="Glycogen Phosphorylase B"/>
    <property type="match status" value="1"/>
</dbReference>
<comment type="subcellular location">
    <subcellularLocation>
        <location evidence="1">Membrane</location>
    </subcellularLocation>
</comment>
<dbReference type="Pfam" id="PF06925">
    <property type="entry name" value="MGDG_synth"/>
    <property type="match status" value="1"/>
</dbReference>
<gene>
    <name evidence="7" type="ORF">B9O19_01363</name>
</gene>
<protein>
    <submittedName>
        <fullName evidence="7">Putative monogalactosyldiacylglycerol synthase</fullName>
    </submittedName>
</protein>
<feature type="domain" description="Glycosyl transferase family 28 C-terminal" evidence="5">
    <location>
        <begin position="206"/>
        <end position="355"/>
    </location>
</feature>
<name>A0A2K9P2P8_9FIRM</name>
<sequence>MKGLVLSITAGQGHNQTAMVISKRFNECGVECKYLDVYKFINPILSDSVNKIYLMSTKAIPKIYGGVYRMCEKRGVQSGAGIHGLNRITNSVLSRSLIKLIQKEKPDFIICTHIFAALLVTYISSIERLNAKTIGVITDFTIHPYWEDSLLDYYIIANERLTIQGIKKGFPENKFLPLGIPIGTKFSRKIEKSKAKEILNLHSKHTILVMSGSMGFGAVYKEIEELDKLDMDFEIVSVSGNNKKLKTKIDSMETRKKIYSYGYINNVDVFMDACDCIITKPGGLTTSEALAKQIPMLINNPIPGQEDRNVEFLLNAGAAMRISSTNPIDEAVYQMFVNDDRMKLMQEAMKSIAKPNSTQDLVDFVMNGLE</sequence>
<dbReference type="InterPro" id="IPR007235">
    <property type="entry name" value="Glyco_trans_28_C"/>
</dbReference>
<evidence type="ECO:0000256" key="3">
    <source>
        <dbReference type="ARBA" id="ARBA00022676"/>
    </source>
</evidence>
<dbReference type="PANTHER" id="PTHR43025:SF3">
    <property type="entry name" value="MONOGALACTOSYLDIACYLGLYCEROL SYNTHASE 1, CHLOROPLASTIC"/>
    <property type="match status" value="1"/>
</dbReference>
<evidence type="ECO:0000256" key="2">
    <source>
        <dbReference type="ARBA" id="ARBA00006962"/>
    </source>
</evidence>
<evidence type="ECO:0000259" key="5">
    <source>
        <dbReference type="Pfam" id="PF04101"/>
    </source>
</evidence>
<dbReference type="EMBL" id="CP020991">
    <property type="protein sequence ID" value="AUO19524.1"/>
    <property type="molecule type" value="Genomic_DNA"/>
</dbReference>
<feature type="domain" description="Diacylglycerol glucosyltransferase N-terminal" evidence="6">
    <location>
        <begin position="14"/>
        <end position="182"/>
    </location>
</feature>
<evidence type="ECO:0000256" key="1">
    <source>
        <dbReference type="ARBA" id="ARBA00004370"/>
    </source>
</evidence>
<dbReference type="Proteomes" id="UP000235589">
    <property type="component" value="Chromosome"/>
</dbReference>
<dbReference type="SUPFAM" id="SSF53756">
    <property type="entry name" value="UDP-Glycosyltransferase/glycogen phosphorylase"/>
    <property type="match status" value="1"/>
</dbReference>
<dbReference type="OrthoDB" id="9815663at2"/>
<evidence type="ECO:0000259" key="6">
    <source>
        <dbReference type="Pfam" id="PF06925"/>
    </source>
</evidence>
<evidence type="ECO:0000256" key="4">
    <source>
        <dbReference type="ARBA" id="ARBA00022679"/>
    </source>
</evidence>
<dbReference type="GO" id="GO:0016758">
    <property type="term" value="F:hexosyltransferase activity"/>
    <property type="evidence" value="ECO:0007669"/>
    <property type="project" value="InterPro"/>
</dbReference>
<organism evidence="7 8">
    <name type="scientific">Monoglobus pectinilyticus</name>
    <dbReference type="NCBI Taxonomy" id="1981510"/>
    <lineage>
        <taxon>Bacteria</taxon>
        <taxon>Bacillati</taxon>
        <taxon>Bacillota</taxon>
        <taxon>Clostridia</taxon>
        <taxon>Monoglobales</taxon>
        <taxon>Monoglobaceae</taxon>
        <taxon>Monoglobus</taxon>
    </lineage>
</organism>
<dbReference type="PANTHER" id="PTHR43025">
    <property type="entry name" value="MONOGALACTOSYLDIACYLGLYCEROL SYNTHASE"/>
    <property type="match status" value="1"/>
</dbReference>
<dbReference type="RefSeq" id="WP_102365725.1">
    <property type="nucleotide sequence ID" value="NZ_CP020991.1"/>
</dbReference>
<accession>A0A2K9P2P8</accession>
<dbReference type="Pfam" id="PF04101">
    <property type="entry name" value="Glyco_tran_28_C"/>
    <property type="match status" value="1"/>
</dbReference>
<keyword evidence="4" id="KW-0808">Transferase</keyword>
<evidence type="ECO:0000313" key="8">
    <source>
        <dbReference type="Proteomes" id="UP000235589"/>
    </source>
</evidence>